<feature type="domain" description="Sialate O-acetylesterase" evidence="2">
    <location>
        <begin position="92"/>
        <end position="196"/>
    </location>
</feature>
<dbReference type="PANTHER" id="PTHR22901">
    <property type="entry name" value="SIALATE O-ACETYLESTERASE"/>
    <property type="match status" value="1"/>
</dbReference>
<dbReference type="InterPro" id="IPR013783">
    <property type="entry name" value="Ig-like_fold"/>
</dbReference>
<dbReference type="EMBL" id="RZNZ01000018">
    <property type="protein sequence ID" value="KAA8817023.1"/>
    <property type="molecule type" value="Genomic_DNA"/>
</dbReference>
<proteinExistence type="predicted"/>
<dbReference type="Proteomes" id="UP000345527">
    <property type="component" value="Unassembled WGS sequence"/>
</dbReference>
<dbReference type="OrthoDB" id="9795554at2"/>
<gene>
    <name evidence="4" type="ORF">EM848_04500</name>
    <name evidence="3" type="ORF">EMO90_10875</name>
</gene>
<reference evidence="5 6" key="1">
    <citation type="journal article" date="2019" name="Syst. Appl. Microbiol.">
        <title>Characterization of Bifidobacterium species in feaces of the Egyptian fruit bat: Description of B. vespertilionis sp. nov. and B. rousetti sp. nov.</title>
        <authorList>
            <person name="Modesto M."/>
            <person name="Satti M."/>
            <person name="Watanabe K."/>
            <person name="Puglisi E."/>
            <person name="Morelli L."/>
            <person name="Huang C.-H."/>
            <person name="Liou J.-S."/>
            <person name="Miyashita M."/>
            <person name="Tamura T."/>
            <person name="Saito S."/>
            <person name="Mori K."/>
            <person name="Huang L."/>
            <person name="Sciavilla P."/>
            <person name="Sandri C."/>
            <person name="Spiezio C."/>
            <person name="Vitali F."/>
            <person name="Cavalieri D."/>
            <person name="Perpetuini G."/>
            <person name="Tofalo R."/>
            <person name="Bonetti A."/>
            <person name="Arita M."/>
            <person name="Mattarelli P."/>
        </authorList>
    </citation>
    <scope>NUCLEOTIDE SEQUENCE [LARGE SCALE GENOMIC DNA]</scope>
    <source>
        <strain evidence="3 6">RST16</strain>
        <strain evidence="4 5">RST8</strain>
    </source>
</reference>
<dbReference type="Proteomes" id="UP000374630">
    <property type="component" value="Unassembled WGS sequence"/>
</dbReference>
<dbReference type="GO" id="GO:0005975">
    <property type="term" value="P:carbohydrate metabolic process"/>
    <property type="evidence" value="ECO:0007669"/>
    <property type="project" value="TreeGrafter"/>
</dbReference>
<protein>
    <recommendedName>
        <fullName evidence="2">Sialate O-acetylesterase domain-containing protein</fullName>
    </recommendedName>
</protein>
<keyword evidence="1" id="KW-0378">Hydrolase</keyword>
<dbReference type="InterPro" id="IPR008979">
    <property type="entry name" value="Galactose-bd-like_sf"/>
</dbReference>
<comment type="caution">
    <text evidence="4">The sequence shown here is derived from an EMBL/GenBank/DDBJ whole genome shotgun (WGS) entry which is preliminary data.</text>
</comment>
<dbReference type="PANTHER" id="PTHR22901:SF0">
    <property type="entry name" value="SIALATE O-ACETYLESTERASE"/>
    <property type="match status" value="1"/>
</dbReference>
<dbReference type="SUPFAM" id="SSF49785">
    <property type="entry name" value="Galactose-binding domain-like"/>
    <property type="match status" value="1"/>
</dbReference>
<name>A0A5J5E431_9BIFI</name>
<evidence type="ECO:0000313" key="4">
    <source>
        <dbReference type="EMBL" id="KAA8823795.1"/>
    </source>
</evidence>
<evidence type="ECO:0000313" key="3">
    <source>
        <dbReference type="EMBL" id="KAA8817023.1"/>
    </source>
</evidence>
<sequence length="632" mass="69052">MMTMTLQLNPLFGDGAVLQRNKPVRVWGRADAGARVTVSIDDMESMAVADASGDWQAVLPAHPAGGPYTLVVRLGSGEAMETAESHDVLYGDVWVLGGQSNMQLWMGRLEERYPNELVDGADPDVRCFIVPEAENFHGPSNALPEGGSWLKEGADDCSMVSGAGHFFAKFLRRRVDVPIGLLQTAIGGTTIETWISEPWMDHLGLKPADHGKWRNDAYIKAIADEYSAAFSRYVADVDALDRGLAERWQDPAFDDADWDAIELRDAYAPHAAFSGPAVVWFRKTIDVPANLVGRRAIMRFGTLTDADDCYVNGEMIGQTGYQYPPREYVIPALAERMTIAFRLRIDTAIGGGFRVGKRHVIVCGDEVIDVDALGPWRYAVAARTPQAPEQTFLSRFTASCYNAMIAPIARYGVTGTLWYQGESNATRTPVRYADKMIALVQCWRETFDEPDMPFIWAQLPGIGFGARGWARLRDEQRKALSLKNTAMTVLLDAGEDNDLHPSDKATVGERFAVAAESLVYGADHEAMGPVIATAEASEGSIVLRFSHCAAGLETDGTPLEFDVIDAGYGFAAVHADRLPGRISSPDTVTISLPCDRVLGAESLIRYAWGDSPHPTLRNAEGLLASPFEIEIS</sequence>
<feature type="domain" description="Sialate O-acetylesterase" evidence="2">
    <location>
        <begin position="399"/>
        <end position="514"/>
    </location>
</feature>
<evidence type="ECO:0000313" key="5">
    <source>
        <dbReference type="Proteomes" id="UP000345527"/>
    </source>
</evidence>
<dbReference type="GO" id="GO:0001681">
    <property type="term" value="F:sialate O-acetylesterase activity"/>
    <property type="evidence" value="ECO:0007669"/>
    <property type="project" value="InterPro"/>
</dbReference>
<dbReference type="InterPro" id="IPR039329">
    <property type="entry name" value="SIAE"/>
</dbReference>
<dbReference type="InterPro" id="IPR036514">
    <property type="entry name" value="SGNH_hydro_sf"/>
</dbReference>
<organism evidence="4 5">
    <name type="scientific">Bifidobacterium vespertilionis</name>
    <dbReference type="NCBI Taxonomy" id="2562524"/>
    <lineage>
        <taxon>Bacteria</taxon>
        <taxon>Bacillati</taxon>
        <taxon>Actinomycetota</taxon>
        <taxon>Actinomycetes</taxon>
        <taxon>Bifidobacteriales</taxon>
        <taxon>Bifidobacteriaceae</taxon>
        <taxon>Bifidobacterium</taxon>
    </lineage>
</organism>
<dbReference type="Gene3D" id="2.60.40.10">
    <property type="entry name" value="Immunoglobulins"/>
    <property type="match status" value="1"/>
</dbReference>
<dbReference type="AlphaFoldDB" id="A0A5J5E431"/>
<evidence type="ECO:0000259" key="2">
    <source>
        <dbReference type="Pfam" id="PF03629"/>
    </source>
</evidence>
<dbReference type="Pfam" id="PF03629">
    <property type="entry name" value="SASA"/>
    <property type="match status" value="2"/>
</dbReference>
<dbReference type="Gene3D" id="3.40.50.1110">
    <property type="entry name" value="SGNH hydrolase"/>
    <property type="match status" value="2"/>
</dbReference>
<evidence type="ECO:0000313" key="6">
    <source>
        <dbReference type="Proteomes" id="UP000374630"/>
    </source>
</evidence>
<dbReference type="SUPFAM" id="SSF52266">
    <property type="entry name" value="SGNH hydrolase"/>
    <property type="match status" value="1"/>
</dbReference>
<dbReference type="InterPro" id="IPR005181">
    <property type="entry name" value="SASA"/>
</dbReference>
<evidence type="ECO:0000256" key="1">
    <source>
        <dbReference type="ARBA" id="ARBA00022801"/>
    </source>
</evidence>
<dbReference type="EMBL" id="RZOA01000006">
    <property type="protein sequence ID" value="KAA8823795.1"/>
    <property type="molecule type" value="Genomic_DNA"/>
</dbReference>
<accession>A0A5J5E431</accession>
<keyword evidence="6" id="KW-1185">Reference proteome</keyword>